<dbReference type="RefSeq" id="WP_377151147.1">
    <property type="nucleotide sequence ID" value="NZ_JBHSAF010000003.1"/>
</dbReference>
<dbReference type="InterPro" id="IPR016910">
    <property type="entry name" value="UCP029195_PTS_EIIA2"/>
</dbReference>
<keyword evidence="6" id="KW-1185">Reference proteome</keyword>
<evidence type="ECO:0000256" key="1">
    <source>
        <dbReference type="ARBA" id="ARBA00022553"/>
    </source>
</evidence>
<reference evidence="6" key="1">
    <citation type="journal article" date="2019" name="Int. J. Syst. Evol. Microbiol.">
        <title>The Global Catalogue of Microorganisms (GCM) 10K type strain sequencing project: providing services to taxonomists for standard genome sequencing and annotation.</title>
        <authorList>
            <consortium name="The Broad Institute Genomics Platform"/>
            <consortium name="The Broad Institute Genome Sequencing Center for Infectious Disease"/>
            <person name="Wu L."/>
            <person name="Ma J."/>
        </authorList>
    </citation>
    <scope>NUCLEOTIDE SEQUENCE [LARGE SCALE GENOMIC DNA]</scope>
    <source>
        <strain evidence="6">CCUG 54939</strain>
    </source>
</reference>
<dbReference type="EMBL" id="JBHSAF010000003">
    <property type="protein sequence ID" value="MFC3912932.1"/>
    <property type="molecule type" value="Genomic_DNA"/>
</dbReference>
<dbReference type="InterPro" id="IPR051541">
    <property type="entry name" value="PTS_SugarTrans_NitroReg"/>
</dbReference>
<dbReference type="PROSITE" id="PS51350">
    <property type="entry name" value="PTS_HPR_DOM"/>
    <property type="match status" value="1"/>
</dbReference>
<dbReference type="InterPro" id="IPR000032">
    <property type="entry name" value="HPr-like"/>
</dbReference>
<dbReference type="PROSITE" id="PS51094">
    <property type="entry name" value="PTS_EIIA_TYPE_2"/>
    <property type="match status" value="1"/>
</dbReference>
<keyword evidence="1" id="KW-0597">Phosphoprotein</keyword>
<evidence type="ECO:0000256" key="2">
    <source>
        <dbReference type="ARBA" id="ARBA00022597"/>
    </source>
</evidence>
<keyword evidence="2 5" id="KW-0813">Transport</keyword>
<organism evidence="5 6">
    <name type="scientific">Pseudaeromonas sharmana</name>
    <dbReference type="NCBI Taxonomy" id="328412"/>
    <lineage>
        <taxon>Bacteria</taxon>
        <taxon>Pseudomonadati</taxon>
        <taxon>Pseudomonadota</taxon>
        <taxon>Gammaproteobacteria</taxon>
        <taxon>Aeromonadales</taxon>
        <taxon>Aeromonadaceae</taxon>
        <taxon>Pseudaeromonas</taxon>
    </lineage>
</organism>
<protein>
    <submittedName>
        <fullName evidence="5">PTS sugar transporter subunit IIA</fullName>
    </submittedName>
</protein>
<dbReference type="InterPro" id="IPR002178">
    <property type="entry name" value="PTS_EIIA_type-2_dom"/>
</dbReference>
<dbReference type="SUPFAM" id="SSF55594">
    <property type="entry name" value="HPr-like"/>
    <property type="match status" value="1"/>
</dbReference>
<evidence type="ECO:0000259" key="4">
    <source>
        <dbReference type="PROSITE" id="PS51350"/>
    </source>
</evidence>
<name>A0ABV8CLZ6_9GAMM</name>
<dbReference type="Pfam" id="PF00359">
    <property type="entry name" value="PTS_EIIA_2"/>
    <property type="match status" value="1"/>
</dbReference>
<evidence type="ECO:0000259" key="3">
    <source>
        <dbReference type="PROSITE" id="PS51094"/>
    </source>
</evidence>
<feature type="domain" description="PTS EIIA type-2" evidence="3">
    <location>
        <begin position="104"/>
        <end position="253"/>
    </location>
</feature>
<evidence type="ECO:0000313" key="5">
    <source>
        <dbReference type="EMBL" id="MFC3912932.1"/>
    </source>
</evidence>
<comment type="caution">
    <text evidence="5">The sequence shown here is derived from an EMBL/GenBank/DDBJ whole genome shotgun (WGS) entry which is preliminary data.</text>
</comment>
<sequence>MLRRELTFRCDRDLTLPDARRLYRLASRLHARIQVRLCNLTRSRHTEVCEPLSLMALGCRAGDLCQLLLSGKDAELACIVFTTWVNEQGTRLGGRHPDFTAAQSQLQRQAPALRFDAGMLGVLAPDSDAASALRQLVALLPEIGDGDALYQQLLAREAIASTMLCAGIAMPHAISPVVTQPMLALLHCPSPLEWGSASGPAHLLILMVLPASPTQEQLLPLQRLVRRLMDPLLQHALLNDHQPAARHALLTLALSQPAD</sequence>
<dbReference type="PANTHER" id="PTHR47738:SF1">
    <property type="entry name" value="NITROGEN REGULATORY PROTEIN"/>
    <property type="match status" value="1"/>
</dbReference>
<evidence type="ECO:0000313" key="6">
    <source>
        <dbReference type="Proteomes" id="UP001595692"/>
    </source>
</evidence>
<dbReference type="Proteomes" id="UP001595692">
    <property type="component" value="Unassembled WGS sequence"/>
</dbReference>
<accession>A0ABV8CLZ6</accession>
<dbReference type="Gene3D" id="3.40.930.10">
    <property type="entry name" value="Mannitol-specific EII, Chain A"/>
    <property type="match status" value="1"/>
</dbReference>
<dbReference type="PIRSF" id="PIRSF029195">
    <property type="entry name" value="UCP029195_PTS_EIIA2"/>
    <property type="match status" value="1"/>
</dbReference>
<dbReference type="InterPro" id="IPR035895">
    <property type="entry name" value="HPr-like_sf"/>
</dbReference>
<keyword evidence="2 5" id="KW-0762">Sugar transport</keyword>
<dbReference type="PANTHER" id="PTHR47738">
    <property type="entry name" value="PTS SYSTEM FRUCTOSE-LIKE EIIA COMPONENT-RELATED"/>
    <property type="match status" value="1"/>
</dbReference>
<feature type="domain" description="HPr" evidence="4">
    <location>
        <begin position="1"/>
        <end position="102"/>
    </location>
</feature>
<proteinExistence type="predicted"/>
<dbReference type="SUPFAM" id="SSF55804">
    <property type="entry name" value="Phoshotransferase/anion transport protein"/>
    <property type="match status" value="1"/>
</dbReference>
<dbReference type="InterPro" id="IPR016152">
    <property type="entry name" value="PTrfase/Anion_transptr"/>
</dbReference>
<gene>
    <name evidence="5" type="ORF">ACFOSS_05570</name>
</gene>